<protein>
    <recommendedName>
        <fullName evidence="2">PGG domain-containing protein</fullName>
    </recommendedName>
</protein>
<feature type="transmembrane region" description="Helical" evidence="1">
    <location>
        <begin position="89"/>
        <end position="107"/>
    </location>
</feature>
<dbReference type="STRING" id="888268.A0A1E5WGS4"/>
<evidence type="ECO:0000313" key="4">
    <source>
        <dbReference type="Proteomes" id="UP000095767"/>
    </source>
</evidence>
<dbReference type="GO" id="GO:0016020">
    <property type="term" value="C:membrane"/>
    <property type="evidence" value="ECO:0007669"/>
    <property type="project" value="TreeGrafter"/>
</dbReference>
<accession>A0A1E5WGS4</accession>
<reference evidence="3 4" key="1">
    <citation type="submission" date="2016-09" db="EMBL/GenBank/DDBJ databases">
        <title>The draft genome of Dichanthelium oligosanthes: A C3 panicoid grass species.</title>
        <authorList>
            <person name="Studer A.J."/>
            <person name="Schnable J.C."/>
            <person name="Brutnell T.P."/>
        </authorList>
    </citation>
    <scope>NUCLEOTIDE SEQUENCE [LARGE SCALE GENOMIC DNA]</scope>
    <source>
        <strain evidence="4">cv. Kellogg 1175</strain>
        <tissue evidence="3">Leaf</tissue>
    </source>
</reference>
<feature type="transmembrane region" description="Helical" evidence="1">
    <location>
        <begin position="119"/>
        <end position="142"/>
    </location>
</feature>
<sequence length="202" mass="22501">MIIRNKSHKDLILLAILAACITYQAGLNPLGGIWSDVNGHVAGNPVLLDIHPRRYKIFFWFNSISFMASIVVIMFLLNKPVREKDVPLWALHIIMLFDLLALMTAFASGSCRKFRTSVYVYALVVGVVIYLVIVIFVSSGIAKYLRSRSRERSPNCTSGKTHRHLVSKFEGSVTMGISSGLNACFVVLSANNGCVWVQCMFL</sequence>
<dbReference type="Proteomes" id="UP000095767">
    <property type="component" value="Unassembled WGS sequence"/>
</dbReference>
<feature type="domain" description="PGG" evidence="2">
    <location>
        <begin position="5"/>
        <end position="112"/>
    </location>
</feature>
<dbReference type="PANTHER" id="PTHR24177:SF43">
    <property type="entry name" value="OS06G0292100 PROTEIN"/>
    <property type="match status" value="1"/>
</dbReference>
<keyword evidence="1" id="KW-1133">Transmembrane helix</keyword>
<dbReference type="AlphaFoldDB" id="A0A1E5WGS4"/>
<comment type="caution">
    <text evidence="3">The sequence shown here is derived from an EMBL/GenBank/DDBJ whole genome shotgun (WGS) entry which is preliminary data.</text>
</comment>
<evidence type="ECO:0000259" key="2">
    <source>
        <dbReference type="Pfam" id="PF13962"/>
    </source>
</evidence>
<keyword evidence="1" id="KW-0472">Membrane</keyword>
<keyword evidence="1" id="KW-0812">Transmembrane</keyword>
<dbReference type="PANTHER" id="PTHR24177">
    <property type="entry name" value="CASKIN"/>
    <property type="match status" value="1"/>
</dbReference>
<proteinExistence type="predicted"/>
<gene>
    <name evidence="3" type="ORF">BAE44_0002641</name>
</gene>
<evidence type="ECO:0000256" key="1">
    <source>
        <dbReference type="SAM" id="Phobius"/>
    </source>
</evidence>
<evidence type="ECO:0000313" key="3">
    <source>
        <dbReference type="EMBL" id="OEL36340.1"/>
    </source>
</evidence>
<name>A0A1E5WGS4_9POAL</name>
<dbReference type="InterPro" id="IPR026961">
    <property type="entry name" value="PGG_dom"/>
</dbReference>
<dbReference type="OrthoDB" id="695814at2759"/>
<organism evidence="3 4">
    <name type="scientific">Dichanthelium oligosanthes</name>
    <dbReference type="NCBI Taxonomy" id="888268"/>
    <lineage>
        <taxon>Eukaryota</taxon>
        <taxon>Viridiplantae</taxon>
        <taxon>Streptophyta</taxon>
        <taxon>Embryophyta</taxon>
        <taxon>Tracheophyta</taxon>
        <taxon>Spermatophyta</taxon>
        <taxon>Magnoliopsida</taxon>
        <taxon>Liliopsida</taxon>
        <taxon>Poales</taxon>
        <taxon>Poaceae</taxon>
        <taxon>PACMAD clade</taxon>
        <taxon>Panicoideae</taxon>
        <taxon>Panicodae</taxon>
        <taxon>Paniceae</taxon>
        <taxon>Dichantheliinae</taxon>
        <taxon>Dichanthelium</taxon>
    </lineage>
</organism>
<feature type="transmembrane region" description="Helical" evidence="1">
    <location>
        <begin position="57"/>
        <end position="77"/>
    </location>
</feature>
<dbReference type="EMBL" id="LWDX02009508">
    <property type="protein sequence ID" value="OEL36340.1"/>
    <property type="molecule type" value="Genomic_DNA"/>
</dbReference>
<keyword evidence="4" id="KW-1185">Reference proteome</keyword>
<dbReference type="Pfam" id="PF13962">
    <property type="entry name" value="PGG"/>
    <property type="match status" value="1"/>
</dbReference>